<dbReference type="Proteomes" id="UP000313390">
    <property type="component" value="Unassembled WGS sequence"/>
</dbReference>
<evidence type="ECO:0000313" key="1">
    <source>
        <dbReference type="EMBL" id="TNV12210.1"/>
    </source>
</evidence>
<accession>A0A5C5CLP3</accession>
<name>A0A5C5CLP3_9HYPH</name>
<evidence type="ECO:0000313" key="2">
    <source>
        <dbReference type="Proteomes" id="UP000313390"/>
    </source>
</evidence>
<sequence length="62" mass="6795">MNAQTDHLAGATFTCRVPSRPACPLPGRSSAGRAFFIRRLPGSTPLRIKLQRFNRRISAITG</sequence>
<organism evidence="1 2">
    <name type="scientific">Brucella pecoris</name>
    <dbReference type="NCBI Taxonomy" id="867683"/>
    <lineage>
        <taxon>Bacteria</taxon>
        <taxon>Pseudomonadati</taxon>
        <taxon>Pseudomonadota</taxon>
        <taxon>Alphaproteobacteria</taxon>
        <taxon>Hyphomicrobiales</taxon>
        <taxon>Brucellaceae</taxon>
        <taxon>Brucella/Ochrobactrum group</taxon>
        <taxon>Brucella</taxon>
    </lineage>
</organism>
<dbReference type="AlphaFoldDB" id="A0A5C5CLP3"/>
<proteinExistence type="predicted"/>
<comment type="caution">
    <text evidence="1">The sequence shown here is derived from an EMBL/GenBank/DDBJ whole genome shotgun (WGS) entry which is preliminary data.</text>
</comment>
<reference evidence="1 2" key="1">
    <citation type="journal article" date="2011" name="Int. J. Syst. Evol. Microbiol.">
        <title>Ochrobactrum pecoris sp. nov., isolated from farm animals.</title>
        <authorList>
            <person name="Kampfer P."/>
            <person name="Huber B."/>
            <person name="Busse H.J."/>
            <person name="Scholz H.C."/>
            <person name="Tomaso H."/>
            <person name="Hotzel H."/>
            <person name="Melzer F."/>
        </authorList>
    </citation>
    <scope>NUCLEOTIDE SEQUENCE [LARGE SCALE GENOMIC DNA]</scope>
    <source>
        <strain evidence="1 2">08RB2639</strain>
    </source>
</reference>
<protein>
    <submittedName>
        <fullName evidence="1">Uncharacterized protein</fullName>
    </submittedName>
</protein>
<dbReference type="EMBL" id="VEWK01000005">
    <property type="protein sequence ID" value="TNV12210.1"/>
    <property type="molecule type" value="Genomic_DNA"/>
</dbReference>
<gene>
    <name evidence="1" type="ORF">FIB18_12315</name>
</gene>